<evidence type="ECO:0000313" key="3">
    <source>
        <dbReference type="Proteomes" id="UP000199529"/>
    </source>
</evidence>
<dbReference type="InterPro" id="IPR029068">
    <property type="entry name" value="Glyas_Bleomycin-R_OHBP_Dase"/>
</dbReference>
<accession>A0A1H3TFN4</accession>
<protein>
    <recommendedName>
        <fullName evidence="1">Glyoxalase-like domain-containing protein</fullName>
    </recommendedName>
</protein>
<dbReference type="PANTHER" id="PTHR33993">
    <property type="entry name" value="GLYOXALASE-RELATED"/>
    <property type="match status" value="1"/>
</dbReference>
<gene>
    <name evidence="2" type="ORF">SAMN05216215_108212</name>
</gene>
<dbReference type="Pfam" id="PF18029">
    <property type="entry name" value="Glyoxalase_6"/>
    <property type="match status" value="1"/>
</dbReference>
<dbReference type="EMBL" id="FNOK01000082">
    <property type="protein sequence ID" value="SDZ49113.1"/>
    <property type="molecule type" value="Genomic_DNA"/>
</dbReference>
<dbReference type="Gene3D" id="3.10.180.10">
    <property type="entry name" value="2,3-Dihydroxybiphenyl 1,2-Dioxygenase, domain 1"/>
    <property type="match status" value="1"/>
</dbReference>
<dbReference type="AlphaFoldDB" id="A0A1H3TFN4"/>
<name>A0A1H3TFN4_9PSEU</name>
<dbReference type="InterPro" id="IPR041581">
    <property type="entry name" value="Glyoxalase_6"/>
</dbReference>
<dbReference type="OrthoDB" id="5175574at2"/>
<sequence length="212" mass="22845">MPARPVVRGLRRADLISQDPIASAVFYRALLDWTPAPTGAGFDCWVGNRRCAAMRSPRGRELPGWRPMFAGTTQDGSLTGPDDSVALIAKGRAQHGPWAPSPRPGEPCWIELCTAVPDRADAFWADILSWSVHADQYLADGRPLASRTMRRPVGWGWLCYFAVEDVEAISDRVVELGGETVDRADHPLLGATAVVSDPAGATIGLAAADKWG</sequence>
<dbReference type="STRING" id="418495.SAMN05216215_108212"/>
<proteinExistence type="predicted"/>
<reference evidence="3" key="1">
    <citation type="submission" date="2016-10" db="EMBL/GenBank/DDBJ databases">
        <authorList>
            <person name="Varghese N."/>
            <person name="Submissions S."/>
        </authorList>
    </citation>
    <scope>NUCLEOTIDE SEQUENCE [LARGE SCALE GENOMIC DNA]</scope>
    <source>
        <strain evidence="3">CGMCC 4.3530</strain>
    </source>
</reference>
<dbReference type="PANTHER" id="PTHR33993:SF14">
    <property type="entry name" value="GB|AAF24581.1"/>
    <property type="match status" value="1"/>
</dbReference>
<dbReference type="RefSeq" id="WP_093278013.1">
    <property type="nucleotide sequence ID" value="NZ_FNOK01000082.1"/>
</dbReference>
<organism evidence="2 3">
    <name type="scientific">Saccharopolyspora shandongensis</name>
    <dbReference type="NCBI Taxonomy" id="418495"/>
    <lineage>
        <taxon>Bacteria</taxon>
        <taxon>Bacillati</taxon>
        <taxon>Actinomycetota</taxon>
        <taxon>Actinomycetes</taxon>
        <taxon>Pseudonocardiales</taxon>
        <taxon>Pseudonocardiaceae</taxon>
        <taxon>Saccharopolyspora</taxon>
    </lineage>
</organism>
<dbReference type="Proteomes" id="UP000199529">
    <property type="component" value="Unassembled WGS sequence"/>
</dbReference>
<feature type="domain" description="Glyoxalase-like" evidence="1">
    <location>
        <begin position="114"/>
        <end position="203"/>
    </location>
</feature>
<evidence type="ECO:0000259" key="1">
    <source>
        <dbReference type="Pfam" id="PF18029"/>
    </source>
</evidence>
<keyword evidence="3" id="KW-1185">Reference proteome</keyword>
<dbReference type="SUPFAM" id="SSF54593">
    <property type="entry name" value="Glyoxalase/Bleomycin resistance protein/Dihydroxybiphenyl dioxygenase"/>
    <property type="match status" value="1"/>
</dbReference>
<dbReference type="InterPro" id="IPR052164">
    <property type="entry name" value="Anthracycline_SecMetBiosynth"/>
</dbReference>
<evidence type="ECO:0000313" key="2">
    <source>
        <dbReference type="EMBL" id="SDZ49113.1"/>
    </source>
</evidence>